<keyword evidence="4" id="KW-1185">Reference proteome</keyword>
<name>A0AA35WTT9_GEOBA</name>
<dbReference type="PANTHER" id="PTHR46965:SF1">
    <property type="entry name" value="BTB_POZ DOMAIN-CONTAINING PROTEIN 19"/>
    <property type="match status" value="1"/>
</dbReference>
<feature type="signal peptide" evidence="1">
    <location>
        <begin position="1"/>
        <end position="21"/>
    </location>
</feature>
<evidence type="ECO:0000256" key="1">
    <source>
        <dbReference type="SAM" id="SignalP"/>
    </source>
</evidence>
<dbReference type="SMART" id="SM00875">
    <property type="entry name" value="BACK"/>
    <property type="match status" value="1"/>
</dbReference>
<evidence type="ECO:0000259" key="2">
    <source>
        <dbReference type="SMART" id="SM00875"/>
    </source>
</evidence>
<accession>A0AA35WTT9</accession>
<sequence length="153" mass="17230">PCLKFSTLTFLLCIYLQSVWCTVQEVFKSQGFNELSEDALSFVLQSDQLQMDEEDILAKVTEWATVNSVVMGQTLGEVAVKVINHVRFGLLDPEKLSQIERDNQQKNFVPVPLISAAWKFHALKKVDVTDPQTRPRAGTVPRESLRVVGLTPQ</sequence>
<keyword evidence="1" id="KW-0732">Signal</keyword>
<reference evidence="3" key="1">
    <citation type="submission" date="2023-03" db="EMBL/GenBank/DDBJ databases">
        <authorList>
            <person name="Steffen K."/>
            <person name="Cardenas P."/>
        </authorList>
    </citation>
    <scope>NUCLEOTIDE SEQUENCE</scope>
</reference>
<dbReference type="Proteomes" id="UP001174909">
    <property type="component" value="Unassembled WGS sequence"/>
</dbReference>
<organism evidence="3 4">
    <name type="scientific">Geodia barretti</name>
    <name type="common">Barrett's horny sponge</name>
    <dbReference type="NCBI Taxonomy" id="519541"/>
    <lineage>
        <taxon>Eukaryota</taxon>
        <taxon>Metazoa</taxon>
        <taxon>Porifera</taxon>
        <taxon>Demospongiae</taxon>
        <taxon>Heteroscleromorpha</taxon>
        <taxon>Tetractinellida</taxon>
        <taxon>Astrophorina</taxon>
        <taxon>Geodiidae</taxon>
        <taxon>Geodia</taxon>
    </lineage>
</organism>
<feature type="domain" description="BACK" evidence="2">
    <location>
        <begin position="2"/>
        <end position="100"/>
    </location>
</feature>
<dbReference type="InterPro" id="IPR042846">
    <property type="entry name" value="BTBD19"/>
</dbReference>
<evidence type="ECO:0000313" key="4">
    <source>
        <dbReference type="Proteomes" id="UP001174909"/>
    </source>
</evidence>
<dbReference type="EMBL" id="CASHTH010002205">
    <property type="protein sequence ID" value="CAI8026262.1"/>
    <property type="molecule type" value="Genomic_DNA"/>
</dbReference>
<proteinExistence type="predicted"/>
<feature type="chain" id="PRO_5041225645" evidence="1">
    <location>
        <begin position="22"/>
        <end position="153"/>
    </location>
</feature>
<dbReference type="Gene3D" id="1.25.40.420">
    <property type="match status" value="1"/>
</dbReference>
<feature type="non-terminal residue" evidence="3">
    <location>
        <position position="1"/>
    </location>
</feature>
<dbReference type="Pfam" id="PF07707">
    <property type="entry name" value="BACK"/>
    <property type="match status" value="1"/>
</dbReference>
<comment type="caution">
    <text evidence="3">The sequence shown here is derived from an EMBL/GenBank/DDBJ whole genome shotgun (WGS) entry which is preliminary data.</text>
</comment>
<protein>
    <submittedName>
        <fullName evidence="3">BTB/POZ domain-containing protein 19</fullName>
    </submittedName>
</protein>
<evidence type="ECO:0000313" key="3">
    <source>
        <dbReference type="EMBL" id="CAI8026262.1"/>
    </source>
</evidence>
<dbReference type="PANTHER" id="PTHR46965">
    <property type="entry name" value="BTB/POZ DOMAIN-CONTAINING PROTEIN 19"/>
    <property type="match status" value="1"/>
</dbReference>
<dbReference type="AlphaFoldDB" id="A0AA35WTT9"/>
<dbReference type="InterPro" id="IPR011705">
    <property type="entry name" value="BACK"/>
</dbReference>
<gene>
    <name evidence="3" type="ORF">GBAR_LOCUS15098</name>
</gene>